<dbReference type="InterPro" id="IPR050796">
    <property type="entry name" value="SCF_F-box_component"/>
</dbReference>
<dbReference type="PANTHER" id="PTHR31672">
    <property type="entry name" value="BNACNNG10540D PROTEIN"/>
    <property type="match status" value="1"/>
</dbReference>
<dbReference type="SUPFAM" id="SSF81383">
    <property type="entry name" value="F-box domain"/>
    <property type="match status" value="1"/>
</dbReference>
<keyword evidence="3" id="KW-1185">Reference proteome</keyword>
<dbReference type="NCBIfam" id="TIGR01640">
    <property type="entry name" value="F_box_assoc_1"/>
    <property type="match status" value="1"/>
</dbReference>
<dbReference type="InterPro" id="IPR036047">
    <property type="entry name" value="F-box-like_dom_sf"/>
</dbReference>
<dbReference type="InterPro" id="IPR001810">
    <property type="entry name" value="F-box_dom"/>
</dbReference>
<evidence type="ECO:0000259" key="1">
    <source>
        <dbReference type="SMART" id="SM00256"/>
    </source>
</evidence>
<dbReference type="SMART" id="SM00256">
    <property type="entry name" value="FBOX"/>
    <property type="match status" value="1"/>
</dbReference>
<proteinExistence type="predicted"/>
<dbReference type="PANTHER" id="PTHR31672:SF13">
    <property type="entry name" value="F-BOX PROTEIN CPR30-LIKE"/>
    <property type="match status" value="1"/>
</dbReference>
<evidence type="ECO:0000313" key="2">
    <source>
        <dbReference type="EMBL" id="KAL3628675.1"/>
    </source>
</evidence>
<reference evidence="3" key="1">
    <citation type="journal article" date="2024" name="IScience">
        <title>Strigolactones Initiate the Formation of Haustorium-like Structures in Castilleja.</title>
        <authorList>
            <person name="Buerger M."/>
            <person name="Peterson D."/>
            <person name="Chory J."/>
        </authorList>
    </citation>
    <scope>NUCLEOTIDE SEQUENCE [LARGE SCALE GENOMIC DNA]</scope>
</reference>
<feature type="domain" description="F-box" evidence="1">
    <location>
        <begin position="12"/>
        <end position="51"/>
    </location>
</feature>
<sequence length="370" mass="42288">MSPKRALDDCVLPKDVMHSIITRLPVKSIHRFKSVCKPLRKFFSSPKFAKMHRAQFPQNPENQSVIIYNYTSNYEHCISLLKIKPDEEKKPTKLVIPFPQVREIADFIGCCNGLLCMAFPNHFVALWNPAMNNMFKCIPLPDLEFAATIPAMTSIGFGYNEEEDDFKVIIIAESIQDRKVRVEVYSANSNSWSTIDVGFQFAFIRFRNDAIVNGCPYWVAMVDEKQVVVCFDVRKMVLKIVPLPDFIYYNVRHKLLVDFKGDLGVLVCKEQNGETGLSLDIWVFDDVGKNGWTKSRSFGTIQLKVYRFLQCLENGKTLIGECLEDGKVFVFDTESGDVKEIVIDKAEKGTFQVYEYTESLACIKGMETLL</sequence>
<protein>
    <recommendedName>
        <fullName evidence="1">F-box domain-containing protein</fullName>
    </recommendedName>
</protein>
<dbReference type="AlphaFoldDB" id="A0ABD3CIU7"/>
<dbReference type="EMBL" id="JAVIJP010000036">
    <property type="protein sequence ID" value="KAL3628675.1"/>
    <property type="molecule type" value="Genomic_DNA"/>
</dbReference>
<dbReference type="Proteomes" id="UP001632038">
    <property type="component" value="Unassembled WGS sequence"/>
</dbReference>
<organism evidence="2 3">
    <name type="scientific">Castilleja foliolosa</name>
    <dbReference type="NCBI Taxonomy" id="1961234"/>
    <lineage>
        <taxon>Eukaryota</taxon>
        <taxon>Viridiplantae</taxon>
        <taxon>Streptophyta</taxon>
        <taxon>Embryophyta</taxon>
        <taxon>Tracheophyta</taxon>
        <taxon>Spermatophyta</taxon>
        <taxon>Magnoliopsida</taxon>
        <taxon>eudicotyledons</taxon>
        <taxon>Gunneridae</taxon>
        <taxon>Pentapetalae</taxon>
        <taxon>asterids</taxon>
        <taxon>lamiids</taxon>
        <taxon>Lamiales</taxon>
        <taxon>Orobanchaceae</taxon>
        <taxon>Pedicularideae</taxon>
        <taxon>Castillejinae</taxon>
        <taxon>Castilleja</taxon>
    </lineage>
</organism>
<accession>A0ABD3CIU7</accession>
<dbReference type="Pfam" id="PF00646">
    <property type="entry name" value="F-box"/>
    <property type="match status" value="1"/>
</dbReference>
<dbReference type="InterPro" id="IPR017451">
    <property type="entry name" value="F-box-assoc_interact_dom"/>
</dbReference>
<evidence type="ECO:0000313" key="3">
    <source>
        <dbReference type="Proteomes" id="UP001632038"/>
    </source>
</evidence>
<name>A0ABD3CIU7_9LAMI</name>
<gene>
    <name evidence="2" type="ORF">CASFOL_027721</name>
</gene>
<comment type="caution">
    <text evidence="2">The sequence shown here is derived from an EMBL/GenBank/DDBJ whole genome shotgun (WGS) entry which is preliminary data.</text>
</comment>
<dbReference type="Pfam" id="PF08268">
    <property type="entry name" value="FBA_3"/>
    <property type="match status" value="1"/>
</dbReference>
<dbReference type="InterPro" id="IPR013187">
    <property type="entry name" value="F-box-assoc_dom_typ3"/>
</dbReference>